<dbReference type="AlphaFoldDB" id="A0AAD6UE96"/>
<sequence>MQIKECDPYGGSTPGAMTFTRLPIDAGPDEPVSECLFFPGSKEVLMKLRGFPQPLLRPTAPTFRVTDIPGKGKGAFSTRVLKMGDLILNERPLLISARGVSASHPEGLTEAQYFQHSLNTLEEYVEIAIKRMRPANKAAFMALTNSHKEDGSGPIVGIMRTNSVACDGLSPDMKGDLASYSAVCKDISRLNHSCSPNTAARFDIASLSYQLYAVRDIAAGEELTYQYTPVNYSAVERQKGLNSYDFVCACTACLDAPASDARRAALAAFKPDVMEWVYDRTRPDDWLLVKCREHLELIEREGLQQIGLHFDIVKAMMEAYICLGDAQAASEWAARLKKFQWDDERTDVEALLNPASPAYKKHMLWRVRFDGGFMQSKLGKEFAALALASGGSVGSWGMVFPMK</sequence>
<name>A0AAD6UE96_9AGAR</name>
<proteinExistence type="predicted"/>
<gene>
    <name evidence="2" type="ORF">B0H15DRAFT_551011</name>
</gene>
<dbReference type="InterPro" id="IPR046341">
    <property type="entry name" value="SET_dom_sf"/>
</dbReference>
<dbReference type="Gene3D" id="2.170.270.10">
    <property type="entry name" value="SET domain"/>
    <property type="match status" value="1"/>
</dbReference>
<dbReference type="Proteomes" id="UP001222325">
    <property type="component" value="Unassembled WGS sequence"/>
</dbReference>
<reference evidence="2" key="1">
    <citation type="submission" date="2023-03" db="EMBL/GenBank/DDBJ databases">
        <title>Massive genome expansion in bonnet fungi (Mycena s.s.) driven by repeated elements and novel gene families across ecological guilds.</title>
        <authorList>
            <consortium name="Lawrence Berkeley National Laboratory"/>
            <person name="Harder C.B."/>
            <person name="Miyauchi S."/>
            <person name="Viragh M."/>
            <person name="Kuo A."/>
            <person name="Thoen E."/>
            <person name="Andreopoulos B."/>
            <person name="Lu D."/>
            <person name="Skrede I."/>
            <person name="Drula E."/>
            <person name="Henrissat B."/>
            <person name="Morin E."/>
            <person name="Kohler A."/>
            <person name="Barry K."/>
            <person name="LaButti K."/>
            <person name="Morin E."/>
            <person name="Salamov A."/>
            <person name="Lipzen A."/>
            <person name="Mereny Z."/>
            <person name="Hegedus B."/>
            <person name="Baldrian P."/>
            <person name="Stursova M."/>
            <person name="Weitz H."/>
            <person name="Taylor A."/>
            <person name="Grigoriev I.V."/>
            <person name="Nagy L.G."/>
            <person name="Martin F."/>
            <person name="Kauserud H."/>
        </authorList>
    </citation>
    <scope>NUCLEOTIDE SEQUENCE</scope>
    <source>
        <strain evidence="2">CBHHK173m</strain>
    </source>
</reference>
<dbReference type="PANTHER" id="PTHR47332">
    <property type="entry name" value="SET DOMAIN-CONTAINING PROTEIN 5"/>
    <property type="match status" value="1"/>
</dbReference>
<comment type="caution">
    <text evidence="2">The sequence shown here is derived from an EMBL/GenBank/DDBJ whole genome shotgun (WGS) entry which is preliminary data.</text>
</comment>
<evidence type="ECO:0000313" key="3">
    <source>
        <dbReference type="Proteomes" id="UP001222325"/>
    </source>
</evidence>
<evidence type="ECO:0000313" key="2">
    <source>
        <dbReference type="EMBL" id="KAJ7099538.1"/>
    </source>
</evidence>
<dbReference type="CDD" id="cd20071">
    <property type="entry name" value="SET_SMYD"/>
    <property type="match status" value="1"/>
</dbReference>
<dbReference type="PANTHER" id="PTHR47332:SF4">
    <property type="entry name" value="SET DOMAIN-CONTAINING PROTEIN 5"/>
    <property type="match status" value="1"/>
</dbReference>
<dbReference type="SMART" id="SM00317">
    <property type="entry name" value="SET"/>
    <property type="match status" value="1"/>
</dbReference>
<keyword evidence="3" id="KW-1185">Reference proteome</keyword>
<organism evidence="2 3">
    <name type="scientific">Mycena belliarum</name>
    <dbReference type="NCBI Taxonomy" id="1033014"/>
    <lineage>
        <taxon>Eukaryota</taxon>
        <taxon>Fungi</taxon>
        <taxon>Dikarya</taxon>
        <taxon>Basidiomycota</taxon>
        <taxon>Agaricomycotina</taxon>
        <taxon>Agaricomycetes</taxon>
        <taxon>Agaricomycetidae</taxon>
        <taxon>Agaricales</taxon>
        <taxon>Marasmiineae</taxon>
        <taxon>Mycenaceae</taxon>
        <taxon>Mycena</taxon>
    </lineage>
</organism>
<dbReference type="EMBL" id="JARJCN010000007">
    <property type="protein sequence ID" value="KAJ7099538.1"/>
    <property type="molecule type" value="Genomic_DNA"/>
</dbReference>
<feature type="domain" description="SET" evidence="1">
    <location>
        <begin position="61"/>
        <end position="228"/>
    </location>
</feature>
<dbReference type="InterPro" id="IPR053185">
    <property type="entry name" value="SET_domain_protein"/>
</dbReference>
<accession>A0AAD6UE96</accession>
<dbReference type="SUPFAM" id="SSF82199">
    <property type="entry name" value="SET domain"/>
    <property type="match status" value="1"/>
</dbReference>
<protein>
    <recommendedName>
        <fullName evidence="1">SET domain-containing protein</fullName>
    </recommendedName>
</protein>
<dbReference type="InterPro" id="IPR001214">
    <property type="entry name" value="SET_dom"/>
</dbReference>
<dbReference type="Pfam" id="PF00856">
    <property type="entry name" value="SET"/>
    <property type="match status" value="1"/>
</dbReference>
<dbReference type="PROSITE" id="PS50280">
    <property type="entry name" value="SET"/>
    <property type="match status" value="1"/>
</dbReference>
<evidence type="ECO:0000259" key="1">
    <source>
        <dbReference type="PROSITE" id="PS50280"/>
    </source>
</evidence>